<dbReference type="KEGG" id="act:ACLA_026660"/>
<reference evidence="1 2" key="1">
    <citation type="journal article" date="2008" name="PLoS Genet.">
        <title>Genomic islands in the pathogenic filamentous fungus Aspergillus fumigatus.</title>
        <authorList>
            <person name="Fedorova N.D."/>
            <person name="Khaldi N."/>
            <person name="Joardar V.S."/>
            <person name="Maiti R."/>
            <person name="Amedeo P."/>
            <person name="Anderson M.J."/>
            <person name="Crabtree J."/>
            <person name="Silva J.C."/>
            <person name="Badger J.H."/>
            <person name="Albarraq A."/>
            <person name="Angiuoli S."/>
            <person name="Bussey H."/>
            <person name="Bowyer P."/>
            <person name="Cotty P.J."/>
            <person name="Dyer P.S."/>
            <person name="Egan A."/>
            <person name="Galens K."/>
            <person name="Fraser-Liggett C.M."/>
            <person name="Haas B.J."/>
            <person name="Inman J.M."/>
            <person name="Kent R."/>
            <person name="Lemieux S."/>
            <person name="Malavazi I."/>
            <person name="Orvis J."/>
            <person name="Roemer T."/>
            <person name="Ronning C.M."/>
            <person name="Sundaram J.P."/>
            <person name="Sutton G."/>
            <person name="Turner G."/>
            <person name="Venter J.C."/>
            <person name="White O.R."/>
            <person name="Whitty B.R."/>
            <person name="Youngman P."/>
            <person name="Wolfe K.H."/>
            <person name="Goldman G.H."/>
            <person name="Wortman J.R."/>
            <person name="Jiang B."/>
            <person name="Denning D.W."/>
            <person name="Nierman W.C."/>
        </authorList>
    </citation>
    <scope>NUCLEOTIDE SEQUENCE [LARGE SCALE GENOMIC DNA]</scope>
    <source>
        <strain evidence="2">ATCC 1007 / CBS 513.65 / DSM 816 / NCTC 3887 / NRRL 1</strain>
    </source>
</reference>
<evidence type="ECO:0000313" key="2">
    <source>
        <dbReference type="Proteomes" id="UP000006701"/>
    </source>
</evidence>
<name>A1CQM8_ASPCL</name>
<dbReference type="AlphaFoldDB" id="A1CQM8"/>
<protein>
    <submittedName>
        <fullName evidence="1">Uncharacterized protein</fullName>
    </submittedName>
</protein>
<keyword evidence="2" id="KW-1185">Reference proteome</keyword>
<accession>A1CQM8</accession>
<gene>
    <name evidence="1" type="ORF">ACLA_026660</name>
</gene>
<dbReference type="HOGENOM" id="CLU_2145284_0_0_1"/>
<dbReference type="OrthoDB" id="508139at2759"/>
<evidence type="ECO:0000313" key="1">
    <source>
        <dbReference type="EMBL" id="EAW07949.1"/>
    </source>
</evidence>
<proteinExistence type="predicted"/>
<sequence>MASPGSRIMISGLDMSLTTFNRNLKRTNRFVKDMQMYFPACASEWPPVTRNYLTRAGDVAGVRAVLTCIFNGARDLDDRTGDGDFQIIEYVASTPGYRYIFNPDSSVSVNFP</sequence>
<dbReference type="EMBL" id="DS027059">
    <property type="protein sequence ID" value="EAW07949.1"/>
    <property type="molecule type" value="Genomic_DNA"/>
</dbReference>
<dbReference type="VEuPathDB" id="FungiDB:ACLA_026660"/>
<dbReference type="Proteomes" id="UP000006701">
    <property type="component" value="Unassembled WGS sequence"/>
</dbReference>
<dbReference type="RefSeq" id="XP_001269375.1">
    <property type="nucleotide sequence ID" value="XM_001269374.1"/>
</dbReference>
<dbReference type="GeneID" id="4701613"/>
<organism evidence="1 2">
    <name type="scientific">Aspergillus clavatus (strain ATCC 1007 / CBS 513.65 / DSM 816 / NCTC 3887 / NRRL 1 / QM 1276 / 107)</name>
    <dbReference type="NCBI Taxonomy" id="344612"/>
    <lineage>
        <taxon>Eukaryota</taxon>
        <taxon>Fungi</taxon>
        <taxon>Dikarya</taxon>
        <taxon>Ascomycota</taxon>
        <taxon>Pezizomycotina</taxon>
        <taxon>Eurotiomycetes</taxon>
        <taxon>Eurotiomycetidae</taxon>
        <taxon>Eurotiales</taxon>
        <taxon>Aspergillaceae</taxon>
        <taxon>Aspergillus</taxon>
        <taxon>Aspergillus subgen. Fumigati</taxon>
    </lineage>
</organism>